<reference evidence="3 4" key="1">
    <citation type="submission" date="2022-11" db="EMBL/GenBank/DDBJ databases">
        <title>Genome Sequencing of Nocardia sp. ON39_IFM12276 and assembly.</title>
        <authorList>
            <person name="Shimojima M."/>
            <person name="Toyokawa M."/>
            <person name="Uesaka K."/>
        </authorList>
    </citation>
    <scope>NUCLEOTIDE SEQUENCE [LARGE SCALE GENOMIC DNA]</scope>
    <source>
        <strain evidence="3 4">IFM 12276</strain>
    </source>
</reference>
<dbReference type="InterPro" id="IPR023809">
    <property type="entry name" value="Thiopep_bacteriocin_synth_dom"/>
</dbReference>
<dbReference type="Pfam" id="PF14028">
    <property type="entry name" value="Lant_dehydr_C"/>
    <property type="match status" value="1"/>
</dbReference>
<proteinExistence type="predicted"/>
<protein>
    <recommendedName>
        <fullName evidence="5">Lantibiotic dehydratase</fullName>
    </recommendedName>
</protein>
<keyword evidence="4" id="KW-1185">Reference proteome</keyword>
<evidence type="ECO:0008006" key="5">
    <source>
        <dbReference type="Google" id="ProtNLM"/>
    </source>
</evidence>
<name>A0ABN6UAL1_9NOCA</name>
<organism evidence="3 4">
    <name type="scientific">Nocardia sputorum</name>
    <dbReference type="NCBI Taxonomy" id="2984338"/>
    <lineage>
        <taxon>Bacteria</taxon>
        <taxon>Bacillati</taxon>
        <taxon>Actinomycetota</taxon>
        <taxon>Actinomycetes</taxon>
        <taxon>Mycobacteriales</taxon>
        <taxon>Nocardiaceae</taxon>
        <taxon>Nocardia</taxon>
    </lineage>
</organism>
<evidence type="ECO:0000313" key="4">
    <source>
        <dbReference type="Proteomes" id="UP001317870"/>
    </source>
</evidence>
<evidence type="ECO:0000259" key="2">
    <source>
        <dbReference type="Pfam" id="PF14028"/>
    </source>
</evidence>
<dbReference type="RefSeq" id="WP_281875329.1">
    <property type="nucleotide sequence ID" value="NZ_AP026978.1"/>
</dbReference>
<dbReference type="Pfam" id="PF04738">
    <property type="entry name" value="Lant_dehydr_N"/>
    <property type="match status" value="1"/>
</dbReference>
<accession>A0ABN6UAL1</accession>
<dbReference type="InterPro" id="IPR006827">
    <property type="entry name" value="Lant_deHydtase_N"/>
</dbReference>
<evidence type="ECO:0000259" key="1">
    <source>
        <dbReference type="Pfam" id="PF04738"/>
    </source>
</evidence>
<feature type="domain" description="Thiopeptide-type bacteriocin biosynthesis" evidence="2">
    <location>
        <begin position="757"/>
        <end position="1023"/>
    </location>
</feature>
<gene>
    <name evidence="3" type="ORF">IFM12276_53020</name>
</gene>
<feature type="domain" description="Lantibiotic dehydratase N-terminal" evidence="1">
    <location>
        <begin position="40"/>
        <end position="692"/>
    </location>
</feature>
<evidence type="ECO:0000313" key="3">
    <source>
        <dbReference type="EMBL" id="BDU02274.1"/>
    </source>
</evidence>
<sequence length="1037" mass="112961">MSDSIFRAWDVFLLRAPLRVGGSGVPTAGSHLDIVRAAAADQELRAAITLATPSLGRLLDRVHRGEHAGLKVSQLRRAALAVLRYDIRTRTRPTPFGVFSGVAGGCFDASAKLDRGTAHRTRTHVDMQWLLGVVQELQGLPELLPCLSVRTHPALTRRGDRVVLDCPSPLGAPLEGATRSVVSIRNSPVVEVVLDAAARTVPVGELTATTATRFGAPPQRVAELIRTLVEQEFLLTDLRPPLDGGDPLCHLIGILAAIDQPAAPIANALRALRDIDEQRRASDRLPLGPATARLIETVDLAHKLHPHETPLHVDTALDVEVQLPDEVRTEVERAAALMWRMSAPELGLVALRDYHEKFLERYGTDRLVGIRELLDPARGLGAPAGYSWPNSEEAADRAIDRDASRMRLLHRLIGTALRDGAREVELTDELLDELIPGDGATAGVPNSCELTFHVIARSLDALSAGDFRVVVAPSPGSHHAGATLARFADLLPPDLRAVVAAESGAIPVHVTNATRVDLAFMPRSGKAANLAHSTAHSGVRISVGLPDAPDIDEIALADVAIGATTERMCAVHLPTGREIVPVLNTMISPMTQAPNASRLLWEIGLEGQRLWEPWTWAGLSEMPFVPRVRHGRLVLAPAVWRMDALIGVPESDFAAAVDRWRREWRVPERILAVQMDQRLLFDLTDPAHLELLWDELRKDPAIVAHEVPGDDDFADGIHGHAMEVVVPLSRRDARPVRSPHGGYLEPGRRPAGLGSDWLSLALYLPSSCQGDFLRIHLPELVEQAREHGCDRWFFIRYTDPDGPHLRVRFHGVPDQLWSAAARPLGRRLDDWQRGGLLRAHRLDQYDAELERYGGAAAMAAAERVFEADSEAAIRFLDLVEQPACTHSLDTFAAVSVAALAGAFGPPEADSAADSACSDDAAMAWLSMTGSRRTLPDAYRADAQRWRAIVDPHGGWSALRADPHGAAALEALRPRDAAVGELRLASVGTKTRNHRLVGSLMHMSCNRLFGGDSDRERAAVAIARGAVQDNFNRRRYAR</sequence>
<dbReference type="NCBIfam" id="TIGR03891">
    <property type="entry name" value="thiopep_ocin"/>
    <property type="match status" value="1"/>
</dbReference>
<dbReference type="Proteomes" id="UP001317870">
    <property type="component" value="Chromosome"/>
</dbReference>
<dbReference type="EMBL" id="AP026978">
    <property type="protein sequence ID" value="BDU02274.1"/>
    <property type="molecule type" value="Genomic_DNA"/>
</dbReference>